<dbReference type="EMBL" id="JAGSOG010000122">
    <property type="protein sequence ID" value="MBR7836061.1"/>
    <property type="molecule type" value="Genomic_DNA"/>
</dbReference>
<dbReference type="PROSITE" id="PS50043">
    <property type="entry name" value="HTH_LUXR_2"/>
    <property type="match status" value="1"/>
</dbReference>
<evidence type="ECO:0000256" key="1">
    <source>
        <dbReference type="ARBA" id="ARBA00023015"/>
    </source>
</evidence>
<organism evidence="5 6">
    <name type="scientific">Actinospica durhamensis</name>
    <dbReference type="NCBI Taxonomy" id="1508375"/>
    <lineage>
        <taxon>Bacteria</taxon>
        <taxon>Bacillati</taxon>
        <taxon>Actinomycetota</taxon>
        <taxon>Actinomycetes</taxon>
        <taxon>Catenulisporales</taxon>
        <taxon>Actinospicaceae</taxon>
        <taxon>Actinospica</taxon>
    </lineage>
</organism>
<dbReference type="GO" id="GO:0003677">
    <property type="term" value="F:DNA binding"/>
    <property type="evidence" value="ECO:0007669"/>
    <property type="project" value="UniProtKB-KW"/>
</dbReference>
<evidence type="ECO:0000259" key="4">
    <source>
        <dbReference type="PROSITE" id="PS50043"/>
    </source>
</evidence>
<dbReference type="GO" id="GO:0006355">
    <property type="term" value="P:regulation of DNA-templated transcription"/>
    <property type="evidence" value="ECO:0007669"/>
    <property type="project" value="InterPro"/>
</dbReference>
<keyword evidence="1" id="KW-0805">Transcription regulation</keyword>
<proteinExistence type="predicted"/>
<accession>A0A941ES40</accession>
<dbReference type="SMART" id="SM00421">
    <property type="entry name" value="HTH_LUXR"/>
    <property type="match status" value="1"/>
</dbReference>
<dbReference type="InterPro" id="IPR036388">
    <property type="entry name" value="WH-like_DNA-bd_sf"/>
</dbReference>
<keyword evidence="6" id="KW-1185">Reference proteome</keyword>
<dbReference type="InterPro" id="IPR016032">
    <property type="entry name" value="Sig_transdc_resp-reg_C-effctor"/>
</dbReference>
<evidence type="ECO:0000256" key="2">
    <source>
        <dbReference type="ARBA" id="ARBA00023125"/>
    </source>
</evidence>
<evidence type="ECO:0000256" key="3">
    <source>
        <dbReference type="ARBA" id="ARBA00023163"/>
    </source>
</evidence>
<protein>
    <submittedName>
        <fullName evidence="5">Helix-turn-helix transcriptional regulator</fullName>
    </submittedName>
</protein>
<dbReference type="RefSeq" id="WP_212530549.1">
    <property type="nucleotide sequence ID" value="NZ_JAGSOG010000122.1"/>
</dbReference>
<sequence length="79" mass="8699">MSAGRGRPRHPDRLTPAEWRVVDAVRHGMSTRQIARHRGVSTDAVKFHVANALDKLGLSSREQLRHWPGIPADSALSPG</sequence>
<gene>
    <name evidence="5" type="ORF">KDL01_22485</name>
</gene>
<evidence type="ECO:0000313" key="6">
    <source>
        <dbReference type="Proteomes" id="UP000675781"/>
    </source>
</evidence>
<feature type="non-terminal residue" evidence="5">
    <location>
        <position position="79"/>
    </location>
</feature>
<name>A0A941ES40_9ACTN</name>
<comment type="caution">
    <text evidence="5">The sequence shown here is derived from an EMBL/GenBank/DDBJ whole genome shotgun (WGS) entry which is preliminary data.</text>
</comment>
<dbReference type="CDD" id="cd06170">
    <property type="entry name" value="LuxR_C_like"/>
    <property type="match status" value="1"/>
</dbReference>
<dbReference type="PANTHER" id="PTHR44688:SF16">
    <property type="entry name" value="DNA-BINDING TRANSCRIPTIONAL ACTIVATOR DEVR_DOSR"/>
    <property type="match status" value="1"/>
</dbReference>
<dbReference type="Proteomes" id="UP000675781">
    <property type="component" value="Unassembled WGS sequence"/>
</dbReference>
<dbReference type="PANTHER" id="PTHR44688">
    <property type="entry name" value="DNA-BINDING TRANSCRIPTIONAL ACTIVATOR DEVR_DOSR"/>
    <property type="match status" value="1"/>
</dbReference>
<dbReference type="SUPFAM" id="SSF46894">
    <property type="entry name" value="C-terminal effector domain of the bipartite response regulators"/>
    <property type="match status" value="1"/>
</dbReference>
<evidence type="ECO:0000313" key="5">
    <source>
        <dbReference type="EMBL" id="MBR7836061.1"/>
    </source>
</evidence>
<dbReference type="AlphaFoldDB" id="A0A941ES40"/>
<keyword evidence="3" id="KW-0804">Transcription</keyword>
<keyword evidence="2" id="KW-0238">DNA-binding</keyword>
<dbReference type="Pfam" id="PF00196">
    <property type="entry name" value="GerE"/>
    <property type="match status" value="1"/>
</dbReference>
<dbReference type="Gene3D" id="1.10.10.10">
    <property type="entry name" value="Winged helix-like DNA-binding domain superfamily/Winged helix DNA-binding domain"/>
    <property type="match status" value="1"/>
</dbReference>
<dbReference type="InterPro" id="IPR000792">
    <property type="entry name" value="Tscrpt_reg_LuxR_C"/>
</dbReference>
<feature type="domain" description="HTH luxR-type" evidence="4">
    <location>
        <begin position="7"/>
        <end position="72"/>
    </location>
</feature>
<reference evidence="5" key="1">
    <citation type="submission" date="2021-04" db="EMBL/GenBank/DDBJ databases">
        <title>Genome based classification of Actinospica acidithermotolerans sp. nov., an actinobacterium isolated from an Indonesian hot spring.</title>
        <authorList>
            <person name="Kusuma A.B."/>
            <person name="Putra K.E."/>
            <person name="Nafisah S."/>
            <person name="Loh J."/>
            <person name="Nouioui I."/>
            <person name="Goodfellow M."/>
        </authorList>
    </citation>
    <scope>NUCLEOTIDE SEQUENCE</scope>
    <source>
        <strain evidence="5">CSCA 57</strain>
    </source>
</reference>
<dbReference type="PRINTS" id="PR00038">
    <property type="entry name" value="HTHLUXR"/>
</dbReference>